<gene>
    <name evidence="1" type="ORF">AVEN_18571_1</name>
</gene>
<comment type="caution">
    <text evidence="1">The sequence shown here is derived from an EMBL/GenBank/DDBJ whole genome shotgun (WGS) entry which is preliminary data.</text>
</comment>
<sequence>MSTNSFGWKRNVACLKVTDVLQMKRKVHFVINSISLEKKDRKNILDNNVAASPDAAKLSDRKAAIVLTTTLKSVRCDPSEYNVNKSSIRLLRMKSRENRAQDLKKSSQLIFLWPFTGMGNF</sequence>
<evidence type="ECO:0000313" key="2">
    <source>
        <dbReference type="Proteomes" id="UP000499080"/>
    </source>
</evidence>
<reference evidence="1 2" key="1">
    <citation type="journal article" date="2019" name="Sci. Rep.">
        <title>Orb-weaving spider Araneus ventricosus genome elucidates the spidroin gene catalogue.</title>
        <authorList>
            <person name="Kono N."/>
            <person name="Nakamura H."/>
            <person name="Ohtoshi R."/>
            <person name="Moran D.A.P."/>
            <person name="Shinohara A."/>
            <person name="Yoshida Y."/>
            <person name="Fujiwara M."/>
            <person name="Mori M."/>
            <person name="Tomita M."/>
            <person name="Arakawa K."/>
        </authorList>
    </citation>
    <scope>NUCLEOTIDE SEQUENCE [LARGE SCALE GENOMIC DNA]</scope>
</reference>
<keyword evidence="2" id="KW-1185">Reference proteome</keyword>
<dbReference type="Proteomes" id="UP000499080">
    <property type="component" value="Unassembled WGS sequence"/>
</dbReference>
<name>A0A4Y2L603_ARAVE</name>
<accession>A0A4Y2L603</accession>
<proteinExistence type="predicted"/>
<dbReference type="EMBL" id="BGPR01005335">
    <property type="protein sequence ID" value="GBN09253.1"/>
    <property type="molecule type" value="Genomic_DNA"/>
</dbReference>
<evidence type="ECO:0000313" key="1">
    <source>
        <dbReference type="EMBL" id="GBN09253.1"/>
    </source>
</evidence>
<dbReference type="AlphaFoldDB" id="A0A4Y2L603"/>
<dbReference type="OrthoDB" id="6626714at2759"/>
<organism evidence="1 2">
    <name type="scientific">Araneus ventricosus</name>
    <name type="common">Orbweaver spider</name>
    <name type="synonym">Epeira ventricosa</name>
    <dbReference type="NCBI Taxonomy" id="182803"/>
    <lineage>
        <taxon>Eukaryota</taxon>
        <taxon>Metazoa</taxon>
        <taxon>Ecdysozoa</taxon>
        <taxon>Arthropoda</taxon>
        <taxon>Chelicerata</taxon>
        <taxon>Arachnida</taxon>
        <taxon>Araneae</taxon>
        <taxon>Araneomorphae</taxon>
        <taxon>Entelegynae</taxon>
        <taxon>Araneoidea</taxon>
        <taxon>Araneidae</taxon>
        <taxon>Araneus</taxon>
    </lineage>
</organism>
<protein>
    <submittedName>
        <fullName evidence="1">Uncharacterized protein</fullName>
    </submittedName>
</protein>